<dbReference type="InterPro" id="IPR045168">
    <property type="entry name" value="YTH_prot"/>
</dbReference>
<feature type="region of interest" description="Disordered" evidence="2">
    <location>
        <begin position="65"/>
        <end position="89"/>
    </location>
</feature>
<dbReference type="CDD" id="cd21134">
    <property type="entry name" value="YTH"/>
    <property type="match status" value="1"/>
</dbReference>
<feature type="compositionally biased region" description="Low complexity" evidence="2">
    <location>
        <begin position="204"/>
        <end position="214"/>
    </location>
</feature>
<feature type="region of interest" description="Disordered" evidence="2">
    <location>
        <begin position="1"/>
        <end position="29"/>
    </location>
</feature>
<feature type="compositionally biased region" description="Polar residues" evidence="2">
    <location>
        <begin position="1"/>
        <end position="21"/>
    </location>
</feature>
<comment type="function">
    <text evidence="1">Specifically recognizes and binds N6-methyladenosine (m6A)-containing RNAs, and regulates mRNA stability. M6A is a modification present at internal sites of mRNAs and some non-coding RNAs and plays a role in mRNA stability and processing.</text>
</comment>
<keyword evidence="5" id="KW-1185">Reference proteome</keyword>
<evidence type="ECO:0000313" key="5">
    <source>
        <dbReference type="Proteomes" id="UP001341840"/>
    </source>
</evidence>
<proteinExistence type="inferred from homology"/>
<dbReference type="PANTHER" id="PTHR12357:SF95">
    <property type="entry name" value="YTH DOMAIN-CONTAINING FAMILY PROTEIN"/>
    <property type="match status" value="1"/>
</dbReference>
<feature type="compositionally biased region" description="Polar residues" evidence="2">
    <location>
        <begin position="193"/>
        <end position="203"/>
    </location>
</feature>
<sequence length="522" mass="58367">MITTDTNTITAHNSLSETTGTGAAEPNYHQHDGEEDVVLMNDGIPSASSEDVNAGFTGTNVLETRPSCSSVSTSSDVQNETANGSVMEESYQSRNSYLTRTLLQVVADFERLNQNKTSHSRSNFKAGSNPRACNSKGKYSSVTNPRCNTFSPSNYRTNGTVSSSSGSPAFSSANCRANRTEPVSSVNDRHSFSPANNRTNGTVSSSSGSPALSSANCRANRTESVSSVNDRHSFSPANNRTNAIVSTVNDRSSLIDKSRSGEYEMPMTLTRGPRGRYDGFPLQSSTTKNDFAITICRDKYNLPDFQTEYEAAKFYVIKSFNEDDVHKSIKYDVWTSTSYGNKKLNDAFHCAEAKSMQTGTKCPIFLFFSVNTSRQFVGVAEMLGPVDFNKDMKFWKLFKYNGFFPIRWHIVKDVPNTQFNHIHIIIENENRAVTYTRDTQEIGLKQGLEMLNIFKSYSAKTSLLDDFDFYENREKLLNSDKRSKAIGESGQYRTKPKFTIPEPEVYGYNNYQNTLPKLERRK</sequence>
<feature type="compositionally biased region" description="Polar residues" evidence="2">
    <location>
        <begin position="114"/>
        <end position="126"/>
    </location>
</feature>
<dbReference type="InterPro" id="IPR007275">
    <property type="entry name" value="YTH_domain"/>
</dbReference>
<organism evidence="4 5">
    <name type="scientific">Stylosanthes scabra</name>
    <dbReference type="NCBI Taxonomy" id="79078"/>
    <lineage>
        <taxon>Eukaryota</taxon>
        <taxon>Viridiplantae</taxon>
        <taxon>Streptophyta</taxon>
        <taxon>Embryophyta</taxon>
        <taxon>Tracheophyta</taxon>
        <taxon>Spermatophyta</taxon>
        <taxon>Magnoliopsida</taxon>
        <taxon>eudicotyledons</taxon>
        <taxon>Gunneridae</taxon>
        <taxon>Pentapetalae</taxon>
        <taxon>rosids</taxon>
        <taxon>fabids</taxon>
        <taxon>Fabales</taxon>
        <taxon>Fabaceae</taxon>
        <taxon>Papilionoideae</taxon>
        <taxon>50 kb inversion clade</taxon>
        <taxon>dalbergioids sensu lato</taxon>
        <taxon>Dalbergieae</taxon>
        <taxon>Pterocarpus clade</taxon>
        <taxon>Stylosanthes</taxon>
    </lineage>
</organism>
<name>A0ABU6T3L6_9FABA</name>
<feature type="compositionally biased region" description="Polar residues" evidence="2">
    <location>
        <begin position="173"/>
        <end position="186"/>
    </location>
</feature>
<accession>A0ABU6T3L6</accession>
<comment type="caution">
    <text evidence="4">The sequence shown here is derived from an EMBL/GenBank/DDBJ whole genome shotgun (WGS) entry which is preliminary data.</text>
</comment>
<dbReference type="PROSITE" id="PS50882">
    <property type="entry name" value="YTH"/>
    <property type="match status" value="1"/>
</dbReference>
<gene>
    <name evidence="4" type="primary">ECT11_1</name>
    <name evidence="4" type="ORF">PIB30_003848</name>
</gene>
<feature type="compositionally biased region" description="Polar residues" evidence="2">
    <location>
        <begin position="215"/>
        <end position="228"/>
    </location>
</feature>
<feature type="compositionally biased region" description="Polar residues" evidence="2">
    <location>
        <begin position="137"/>
        <end position="161"/>
    </location>
</feature>
<dbReference type="Proteomes" id="UP001341840">
    <property type="component" value="Unassembled WGS sequence"/>
</dbReference>
<dbReference type="EMBL" id="JASCZI010090628">
    <property type="protein sequence ID" value="MED6143140.1"/>
    <property type="molecule type" value="Genomic_DNA"/>
</dbReference>
<reference evidence="4 5" key="1">
    <citation type="journal article" date="2023" name="Plants (Basel)">
        <title>Bridging the Gap: Combining Genomics and Transcriptomics Approaches to Understand Stylosanthes scabra, an Orphan Legume from the Brazilian Caatinga.</title>
        <authorList>
            <person name="Ferreira-Neto J.R.C."/>
            <person name="da Silva M.D."/>
            <person name="Binneck E."/>
            <person name="de Melo N.F."/>
            <person name="da Silva R.H."/>
            <person name="de Melo A.L.T.M."/>
            <person name="Pandolfi V."/>
            <person name="Bustamante F.O."/>
            <person name="Brasileiro-Vidal A.C."/>
            <person name="Benko-Iseppon A.M."/>
        </authorList>
    </citation>
    <scope>NUCLEOTIDE SEQUENCE [LARGE SCALE GENOMIC DNA]</scope>
    <source>
        <tissue evidence="4">Leaves</tissue>
    </source>
</reference>
<dbReference type="Pfam" id="PF04146">
    <property type="entry name" value="YTH"/>
    <property type="match status" value="1"/>
</dbReference>
<feature type="region of interest" description="Disordered" evidence="2">
    <location>
        <begin position="114"/>
        <end position="239"/>
    </location>
</feature>
<comment type="similarity">
    <text evidence="1">Belongs to the YTHDF family.</text>
</comment>
<feature type="compositionally biased region" description="Polar residues" evidence="2">
    <location>
        <begin position="76"/>
        <end position="89"/>
    </location>
</feature>
<evidence type="ECO:0000313" key="4">
    <source>
        <dbReference type="EMBL" id="MED6143140.1"/>
    </source>
</evidence>
<dbReference type="PANTHER" id="PTHR12357">
    <property type="entry name" value="YTH YT521-B HOMOLOGY DOMAIN-CONTAINING"/>
    <property type="match status" value="1"/>
</dbReference>
<evidence type="ECO:0000259" key="3">
    <source>
        <dbReference type="PROSITE" id="PS50882"/>
    </source>
</evidence>
<keyword evidence="1" id="KW-0694">RNA-binding</keyword>
<protein>
    <recommendedName>
        <fullName evidence="1">YTH domain-containing family protein</fullName>
    </recommendedName>
</protein>
<feature type="compositionally biased region" description="Low complexity" evidence="2">
    <location>
        <begin position="162"/>
        <end position="172"/>
    </location>
</feature>
<feature type="domain" description="YTH" evidence="3">
    <location>
        <begin position="312"/>
        <end position="454"/>
    </location>
</feature>
<evidence type="ECO:0000256" key="2">
    <source>
        <dbReference type="SAM" id="MobiDB-lite"/>
    </source>
</evidence>
<dbReference type="Gene3D" id="3.10.590.10">
    <property type="entry name" value="ph1033 like domains"/>
    <property type="match status" value="1"/>
</dbReference>
<evidence type="ECO:0000256" key="1">
    <source>
        <dbReference type="RuleBase" id="RU369095"/>
    </source>
</evidence>